<keyword evidence="6 9" id="KW-0472">Membrane</keyword>
<evidence type="ECO:0000256" key="5">
    <source>
        <dbReference type="ARBA" id="ARBA00022989"/>
    </source>
</evidence>
<sequence>MPRIVVSGVPTTASRHIAVLDGMRALAIIGVIGYHTRPSLLPGGFLGVTLFFVVSGFLLTRSMVNLFERLRFSYPHFLRGRVRRLWPSVLATIAGTAILVYCMAPSLLPKVRGDALPSALFYSNWSFIFRKLSYFQAAGLPSPLTHLWFTSLIMQFYVLWPLLFVLIFQLCRSRVARAAVIGALALASSLEMLLLYTPGQDTSRIYYGLDTRAAELLVGAALAVLMHRRAGRQDDEFAHDPPRWQFFSRTVHVRGRELRVTGQQLVNALGFALLVVFCVCFAVVDPQSAWLYCGGYLLFALLAAAMIWAGMHSGVFMRAMGAKVCSYIGSRSFSLYLVHYPLLVVLNPATRTTPLPWWGYLGQFALILAVGEVFFQLIEAMRGTPWLPWLTRAQSADGSVQGTAGERLGRRFAASGNAAVRAIGIAGGRFATLTARLRPGAVVGIVAGVLAVLVLMLPLNWQAIAHARAVQLRPELALTAEQARKQLATQTPQPQQPSSASPTQTAQPQVSALKVPNNLDPSRWQCDAAAQQCSVRMLMIGDSVTAGVAQTLQQHFPQAHIDGAVSRQFATGEDLLAQFLGSGEDPQVIVFALGTNGAATPEQAEHVVQLAAGRPLYFVTALAPVDWTAASNATFQQVAAAHPNVGIIDWSALATAHPEYLYDDGTHPNELGTQAYEQQLYNALCPHD</sequence>
<comment type="caution">
    <text evidence="11">The sequence shown here is derived from an EMBL/GenBank/DDBJ whole genome shotgun (WGS) entry which is preliminary data.</text>
</comment>
<protein>
    <submittedName>
        <fullName evidence="11">Acyltransferase</fullName>
    </submittedName>
</protein>
<feature type="domain" description="Acyltransferase 3" evidence="10">
    <location>
        <begin position="19"/>
        <end position="370"/>
    </location>
</feature>
<dbReference type="EMBL" id="RYUH01000006">
    <property type="protein sequence ID" value="RYQ11678.1"/>
    <property type="molecule type" value="Genomic_DNA"/>
</dbReference>
<dbReference type="Gene3D" id="3.40.50.1110">
    <property type="entry name" value="SGNH hydrolase"/>
    <property type="match status" value="1"/>
</dbReference>
<feature type="transmembrane region" description="Helical" evidence="9">
    <location>
        <begin position="324"/>
        <end position="345"/>
    </location>
</feature>
<dbReference type="GO" id="GO:0005886">
    <property type="term" value="C:plasma membrane"/>
    <property type="evidence" value="ECO:0007669"/>
    <property type="project" value="UniProtKB-SubCell"/>
</dbReference>
<feature type="transmembrane region" description="Helical" evidence="9">
    <location>
        <begin position="296"/>
        <end position="317"/>
    </location>
</feature>
<keyword evidence="7 11" id="KW-0012">Acyltransferase</keyword>
<dbReference type="Pfam" id="PF01757">
    <property type="entry name" value="Acyl_transf_3"/>
    <property type="match status" value="1"/>
</dbReference>
<feature type="transmembrane region" description="Helical" evidence="9">
    <location>
        <begin position="44"/>
        <end position="64"/>
    </location>
</feature>
<keyword evidence="3 11" id="KW-0808">Transferase</keyword>
<dbReference type="Proteomes" id="UP000292568">
    <property type="component" value="Unassembled WGS sequence"/>
</dbReference>
<gene>
    <name evidence="11" type="ORF">PG2093B_0362</name>
</gene>
<dbReference type="GO" id="GO:0016747">
    <property type="term" value="F:acyltransferase activity, transferring groups other than amino-acyl groups"/>
    <property type="evidence" value="ECO:0007669"/>
    <property type="project" value="InterPro"/>
</dbReference>
<evidence type="ECO:0000256" key="9">
    <source>
        <dbReference type="SAM" id="Phobius"/>
    </source>
</evidence>
<feature type="transmembrane region" description="Helical" evidence="9">
    <location>
        <begin position="439"/>
        <end position="461"/>
    </location>
</feature>
<keyword evidence="5 9" id="KW-1133">Transmembrane helix</keyword>
<evidence type="ECO:0000256" key="4">
    <source>
        <dbReference type="ARBA" id="ARBA00022692"/>
    </source>
</evidence>
<organism evidence="11 12">
    <name type="scientific">Bifidobacterium pseudolongum subsp. globosum</name>
    <dbReference type="NCBI Taxonomy" id="1690"/>
    <lineage>
        <taxon>Bacteria</taxon>
        <taxon>Bacillati</taxon>
        <taxon>Actinomycetota</taxon>
        <taxon>Actinomycetes</taxon>
        <taxon>Bifidobacteriales</taxon>
        <taxon>Bifidobacteriaceae</taxon>
        <taxon>Bifidobacterium</taxon>
    </lineage>
</organism>
<dbReference type="InterPro" id="IPR036514">
    <property type="entry name" value="SGNH_hydro_sf"/>
</dbReference>
<dbReference type="AlphaFoldDB" id="A0A4Q5A215"/>
<proteinExistence type="predicted"/>
<feature type="transmembrane region" description="Helical" evidence="9">
    <location>
        <begin position="85"/>
        <end position="108"/>
    </location>
</feature>
<feature type="transmembrane region" description="Helical" evidence="9">
    <location>
        <begin position="357"/>
        <end position="378"/>
    </location>
</feature>
<evidence type="ECO:0000256" key="2">
    <source>
        <dbReference type="ARBA" id="ARBA00022475"/>
    </source>
</evidence>
<keyword evidence="4 9" id="KW-0812">Transmembrane</keyword>
<feature type="transmembrane region" description="Helical" evidence="9">
    <location>
        <begin position="175"/>
        <end position="199"/>
    </location>
</feature>
<evidence type="ECO:0000313" key="11">
    <source>
        <dbReference type="EMBL" id="RYQ11678.1"/>
    </source>
</evidence>
<feature type="compositionally biased region" description="Low complexity" evidence="8">
    <location>
        <begin position="488"/>
        <end position="509"/>
    </location>
</feature>
<accession>A0A4Q5A215</accession>
<comment type="subcellular location">
    <subcellularLocation>
        <location evidence="1">Cell membrane</location>
        <topology evidence="1">Multi-pass membrane protein</topology>
    </subcellularLocation>
</comment>
<dbReference type="RefSeq" id="WP_129896894.1">
    <property type="nucleotide sequence ID" value="NZ_RYUH01000006.1"/>
</dbReference>
<dbReference type="InterPro" id="IPR002656">
    <property type="entry name" value="Acyl_transf_3_dom"/>
</dbReference>
<evidence type="ECO:0000256" key="7">
    <source>
        <dbReference type="ARBA" id="ARBA00023315"/>
    </source>
</evidence>
<evidence type="ECO:0000256" key="1">
    <source>
        <dbReference type="ARBA" id="ARBA00004651"/>
    </source>
</evidence>
<dbReference type="SUPFAM" id="SSF52266">
    <property type="entry name" value="SGNH hydrolase"/>
    <property type="match status" value="1"/>
</dbReference>
<dbReference type="PANTHER" id="PTHR23028">
    <property type="entry name" value="ACETYLTRANSFERASE"/>
    <property type="match status" value="1"/>
</dbReference>
<feature type="transmembrane region" description="Helical" evidence="9">
    <location>
        <begin position="147"/>
        <end position="168"/>
    </location>
</feature>
<dbReference type="GO" id="GO:0009103">
    <property type="term" value="P:lipopolysaccharide biosynthetic process"/>
    <property type="evidence" value="ECO:0007669"/>
    <property type="project" value="TreeGrafter"/>
</dbReference>
<keyword evidence="2" id="KW-1003">Cell membrane</keyword>
<evidence type="ECO:0000256" key="6">
    <source>
        <dbReference type="ARBA" id="ARBA00023136"/>
    </source>
</evidence>
<dbReference type="InterPro" id="IPR050879">
    <property type="entry name" value="Acyltransferase_3"/>
</dbReference>
<feature type="region of interest" description="Disordered" evidence="8">
    <location>
        <begin position="486"/>
        <end position="511"/>
    </location>
</feature>
<evidence type="ECO:0000256" key="8">
    <source>
        <dbReference type="SAM" id="MobiDB-lite"/>
    </source>
</evidence>
<feature type="transmembrane region" description="Helical" evidence="9">
    <location>
        <begin position="265"/>
        <end position="284"/>
    </location>
</feature>
<evidence type="ECO:0000256" key="3">
    <source>
        <dbReference type="ARBA" id="ARBA00022679"/>
    </source>
</evidence>
<evidence type="ECO:0000313" key="12">
    <source>
        <dbReference type="Proteomes" id="UP000292568"/>
    </source>
</evidence>
<reference evidence="11 12" key="1">
    <citation type="submission" date="2018-12" db="EMBL/GenBank/DDBJ databases">
        <title>Unveiling genomic diversity among members of the Bifidobacterium pseudolongum species, a widely distributed gut commensal of the animal kingdom.</title>
        <authorList>
            <person name="Lugli G.A."/>
            <person name="Duranti S."/>
            <person name="Albert K."/>
            <person name="Mancabelli L."/>
            <person name="Napoli S."/>
            <person name="Viappiani A."/>
            <person name="Anzalone R."/>
            <person name="Longhi G."/>
            <person name="Milani C."/>
            <person name="Turroni F."/>
            <person name="Alessandri G."/>
            <person name="Sela D.A."/>
            <person name="Van Sinderen D."/>
            <person name="Ventura M."/>
        </authorList>
    </citation>
    <scope>NUCLEOTIDE SEQUENCE [LARGE SCALE GENOMIC DNA]</scope>
    <source>
        <strain evidence="11 12">2093B</strain>
    </source>
</reference>
<name>A0A4Q5A215_9BIFI</name>
<evidence type="ECO:0000259" key="10">
    <source>
        <dbReference type="Pfam" id="PF01757"/>
    </source>
</evidence>
<dbReference type="PANTHER" id="PTHR23028:SF53">
    <property type="entry name" value="ACYL_TRANSF_3 DOMAIN-CONTAINING PROTEIN"/>
    <property type="match status" value="1"/>
</dbReference>